<name>A0A6P6XU35_DERPT</name>
<dbReference type="InterPro" id="IPR006629">
    <property type="entry name" value="LITAF"/>
</dbReference>
<dbReference type="PANTHER" id="PTHR23292:SF6">
    <property type="entry name" value="FI16602P1-RELATED"/>
    <property type="match status" value="1"/>
</dbReference>
<dbReference type="OrthoDB" id="6499258at2759"/>
<gene>
    <name evidence="9" type="primary">LOC113791237</name>
</gene>
<accession>A0A6P6XU35</accession>
<reference evidence="9" key="1">
    <citation type="submission" date="2025-08" db="UniProtKB">
        <authorList>
            <consortium name="RefSeq"/>
        </authorList>
    </citation>
    <scope>IDENTIFICATION</scope>
    <source>
        <strain evidence="9">Airmid</strain>
    </source>
</reference>
<dbReference type="PANTHER" id="PTHR23292">
    <property type="entry name" value="LIPOPOLYSACCHARIDE-INDUCED TUMOR NECROSIS FACTOR-ALPHA FACTOR"/>
    <property type="match status" value="1"/>
</dbReference>
<dbReference type="InterPro" id="IPR037519">
    <property type="entry name" value="LITAF_fam"/>
</dbReference>
<evidence type="ECO:0000256" key="7">
    <source>
        <dbReference type="ARBA" id="ARBA00023136"/>
    </source>
</evidence>
<comment type="similarity">
    <text evidence="4">Belongs to the CDIP1/LITAF family.</text>
</comment>
<evidence type="ECO:0000256" key="3">
    <source>
        <dbReference type="ARBA" id="ARBA00004630"/>
    </source>
</evidence>
<keyword evidence="7" id="KW-0472">Membrane</keyword>
<keyword evidence="6" id="KW-0862">Zinc</keyword>
<evidence type="ECO:0000256" key="1">
    <source>
        <dbReference type="ARBA" id="ARBA00004414"/>
    </source>
</evidence>
<dbReference type="GO" id="GO:0005765">
    <property type="term" value="C:lysosomal membrane"/>
    <property type="evidence" value="ECO:0007669"/>
    <property type="project" value="UniProtKB-SubCell"/>
</dbReference>
<keyword evidence="5" id="KW-0479">Metal-binding</keyword>
<evidence type="ECO:0000256" key="5">
    <source>
        <dbReference type="ARBA" id="ARBA00022723"/>
    </source>
</evidence>
<dbReference type="KEGG" id="dpte:113791237"/>
<evidence type="ECO:0000313" key="8">
    <source>
        <dbReference type="Proteomes" id="UP000515146"/>
    </source>
</evidence>
<keyword evidence="8" id="KW-1185">Reference proteome</keyword>
<evidence type="ECO:0000256" key="6">
    <source>
        <dbReference type="ARBA" id="ARBA00022833"/>
    </source>
</evidence>
<dbReference type="GO" id="GO:0031902">
    <property type="term" value="C:late endosome membrane"/>
    <property type="evidence" value="ECO:0007669"/>
    <property type="project" value="UniProtKB-SubCell"/>
</dbReference>
<dbReference type="Pfam" id="PF10601">
    <property type="entry name" value="zf-LITAF-like"/>
    <property type="match status" value="1"/>
</dbReference>
<comment type="subcellular location">
    <subcellularLocation>
        <location evidence="2">Endosome membrane</location>
        <topology evidence="2">Peripheral membrane protein</topology>
    </subcellularLocation>
    <subcellularLocation>
        <location evidence="1">Late endosome membrane</location>
    </subcellularLocation>
    <subcellularLocation>
        <location evidence="3">Lysosome membrane</location>
        <topology evidence="3">Peripheral membrane protein</topology>
        <orientation evidence="3">Cytoplasmic side</orientation>
    </subcellularLocation>
</comment>
<dbReference type="OMA" id="CENCCFE"/>
<evidence type="ECO:0000256" key="4">
    <source>
        <dbReference type="ARBA" id="ARBA00005975"/>
    </source>
</evidence>
<dbReference type="Proteomes" id="UP000515146">
    <property type="component" value="Unplaced"/>
</dbReference>
<dbReference type="PROSITE" id="PS51837">
    <property type="entry name" value="LITAF"/>
    <property type="match status" value="1"/>
</dbReference>
<evidence type="ECO:0000313" key="9">
    <source>
        <dbReference type="RefSeq" id="XP_027196825.1"/>
    </source>
</evidence>
<dbReference type="InParanoid" id="A0A6P6XU35"/>
<dbReference type="RefSeq" id="XP_027196825.1">
    <property type="nucleotide sequence ID" value="XM_027341024.1"/>
</dbReference>
<protein>
    <submittedName>
        <fullName evidence="9">Lipopolysaccharide-induced tumor necrosis factor-alpha factor homolog</fullName>
    </submittedName>
</protein>
<dbReference type="SMART" id="SM00714">
    <property type="entry name" value="LITAF"/>
    <property type="match status" value="1"/>
</dbReference>
<proteinExistence type="inferred from homology"/>
<dbReference type="AlphaFoldDB" id="A0A6P6XU35"/>
<sequence length="167" mass="18835">MSMYPNISAEASAPSAPGFVVDDEHHHKIPYHDQQPPYAPSYNHPPPPYSMGPNYSQVPQQQMGDSSNVVVSQPTSSQTHTTTVIMDKFPPTSIHMKCFFCQEDIKTVARPKSNFCTWLVCAGLCFIGCIFGCCLIPFCTDCSRDILHYCPKCKKYLGSYERFRLRI</sequence>
<evidence type="ECO:0000256" key="2">
    <source>
        <dbReference type="ARBA" id="ARBA00004481"/>
    </source>
</evidence>
<dbReference type="GO" id="GO:0008270">
    <property type="term" value="F:zinc ion binding"/>
    <property type="evidence" value="ECO:0007669"/>
    <property type="project" value="TreeGrafter"/>
</dbReference>
<organism evidence="8 9">
    <name type="scientific">Dermatophagoides pteronyssinus</name>
    <name type="common">European house dust mite</name>
    <dbReference type="NCBI Taxonomy" id="6956"/>
    <lineage>
        <taxon>Eukaryota</taxon>
        <taxon>Metazoa</taxon>
        <taxon>Ecdysozoa</taxon>
        <taxon>Arthropoda</taxon>
        <taxon>Chelicerata</taxon>
        <taxon>Arachnida</taxon>
        <taxon>Acari</taxon>
        <taxon>Acariformes</taxon>
        <taxon>Sarcoptiformes</taxon>
        <taxon>Astigmata</taxon>
        <taxon>Psoroptidia</taxon>
        <taxon>Analgoidea</taxon>
        <taxon>Pyroglyphidae</taxon>
        <taxon>Dermatophagoidinae</taxon>
        <taxon>Dermatophagoides</taxon>
    </lineage>
</organism>